<dbReference type="GeneID" id="66126858"/>
<evidence type="ECO:0000313" key="4">
    <source>
        <dbReference type="Proteomes" id="UP001196530"/>
    </source>
</evidence>
<sequence length="85" mass="9215">MISHITGPDPNPNYRGRGRTEASGKLWLRGTPVLAVSGPVLRGSPGLQNVNNSHTERNDSVEKAGKIRLIKRLREAVSPFSQITG</sequence>
<proteinExistence type="predicted"/>
<accession>A0AAN6I5B2</accession>
<dbReference type="RefSeq" id="XP_043059961.1">
    <property type="nucleotide sequence ID" value="XM_043203324.1"/>
</dbReference>
<dbReference type="AlphaFoldDB" id="A0AAN6I5B2"/>
<dbReference type="EMBL" id="JAHLUX010000005">
    <property type="protein sequence ID" value="KAG7818939.1"/>
    <property type="molecule type" value="Genomic_DNA"/>
</dbReference>
<dbReference type="Proteomes" id="UP001197328">
    <property type="component" value="Unassembled WGS sequence"/>
</dbReference>
<name>A0AAN6I5B2_PICAN</name>
<comment type="caution">
    <text evidence="2">The sequence shown here is derived from an EMBL/GenBank/DDBJ whole genome shotgun (WGS) entry which is preliminary data.</text>
</comment>
<protein>
    <submittedName>
        <fullName evidence="2">Uncharacterized protein</fullName>
    </submittedName>
</protein>
<evidence type="ECO:0000313" key="5">
    <source>
        <dbReference type="Proteomes" id="UP001197328"/>
    </source>
</evidence>
<organism evidence="2 4">
    <name type="scientific">Pichia angusta</name>
    <name type="common">Yeast</name>
    <name type="synonym">Hansenula polymorpha</name>
    <dbReference type="NCBI Taxonomy" id="870730"/>
    <lineage>
        <taxon>Eukaryota</taxon>
        <taxon>Fungi</taxon>
        <taxon>Dikarya</taxon>
        <taxon>Ascomycota</taxon>
        <taxon>Saccharomycotina</taxon>
        <taxon>Pichiomycetes</taxon>
        <taxon>Pichiales</taxon>
        <taxon>Pichiaceae</taxon>
        <taxon>Ogataea</taxon>
    </lineage>
</organism>
<evidence type="ECO:0000256" key="1">
    <source>
        <dbReference type="SAM" id="MobiDB-lite"/>
    </source>
</evidence>
<evidence type="ECO:0000313" key="3">
    <source>
        <dbReference type="EMBL" id="KAG7850901.1"/>
    </source>
</evidence>
<gene>
    <name evidence="2" type="ORF">KL928_002807</name>
    <name evidence="3" type="ORF">KL940_001478</name>
</gene>
<dbReference type="EMBL" id="JAHLVD010000003">
    <property type="protein sequence ID" value="KAG7850901.1"/>
    <property type="molecule type" value="Genomic_DNA"/>
</dbReference>
<reference evidence="2 5" key="1">
    <citation type="journal article" date="2021" name="G3 (Bethesda)">
        <title>Genomic diversity, chromosomal rearrangements, and interspecies hybridization in the ogataea polymorpha species complex.</title>
        <authorList>
            <person name="Hanson S.J."/>
            <person name="Cinneide E.O."/>
            <person name="Salzberg L.I."/>
            <person name="Wolfe K.H."/>
            <person name="McGowan J."/>
            <person name="Fitzpatrick D.A."/>
            <person name="Matlin K."/>
        </authorList>
    </citation>
    <scope>NUCLEOTIDE SEQUENCE</scope>
    <source>
        <strain evidence="3">51-138</strain>
        <strain evidence="2">61-244</strain>
    </source>
</reference>
<keyword evidence="5" id="KW-1185">Reference proteome</keyword>
<feature type="region of interest" description="Disordered" evidence="1">
    <location>
        <begin position="39"/>
        <end position="60"/>
    </location>
</feature>
<dbReference type="Proteomes" id="UP001196530">
    <property type="component" value="Unassembled WGS sequence"/>
</dbReference>
<evidence type="ECO:0000313" key="2">
    <source>
        <dbReference type="EMBL" id="KAG7818939.1"/>
    </source>
</evidence>